<reference evidence="2 3" key="1">
    <citation type="journal article" date="2018" name="Mol. Biol. Evol.">
        <title>Broad Genomic Sampling Reveals a Smut Pathogenic Ancestry of the Fungal Clade Ustilaginomycotina.</title>
        <authorList>
            <person name="Kijpornyongpan T."/>
            <person name="Mondo S.J."/>
            <person name="Barry K."/>
            <person name="Sandor L."/>
            <person name="Lee J."/>
            <person name="Lipzen A."/>
            <person name="Pangilinan J."/>
            <person name="LaButti K."/>
            <person name="Hainaut M."/>
            <person name="Henrissat B."/>
            <person name="Grigoriev I.V."/>
            <person name="Spatafora J.W."/>
            <person name="Aime M.C."/>
        </authorList>
    </citation>
    <scope>NUCLEOTIDE SEQUENCE [LARGE SCALE GENOMIC DNA]</scope>
    <source>
        <strain evidence="2 3">MCA 5214</strain>
    </source>
</reference>
<dbReference type="AlphaFoldDB" id="A0A316UYF8"/>
<feature type="region of interest" description="Disordered" evidence="1">
    <location>
        <begin position="1"/>
        <end position="67"/>
    </location>
</feature>
<dbReference type="OrthoDB" id="2367685at2759"/>
<sequence length="304" mass="32323">MTSSPTASATDVSKAEATPDNPPPAYDAATSKTASTSTGAASHAEGSNSANAAKPAEDARPLPPGWIMQYDNGHKHHFWVDTKATPPRSIWTHPLDDPAFLKANPQFASSKGAGSGKYAPPSSAPPGAAPQHAPSPAGDEHRRIKDAGERAARRAAEKPAPSGMKKISRNMKDKSTGMNHVERARAKAEHREMEQIALEHRRKTAEAFIKAAQFGQAQYLGRDDRSGTEYWAEPPPPGYPPHLLNQFPPPYGFESRREGPRTFVRPALPTMAYRGGYGPMGGGGMGMPIAGGLLGGMMLGGLLF</sequence>
<dbReference type="Gene3D" id="2.20.70.10">
    <property type="match status" value="1"/>
</dbReference>
<dbReference type="GeneID" id="37026843"/>
<proteinExistence type="predicted"/>
<evidence type="ECO:0000313" key="3">
    <source>
        <dbReference type="Proteomes" id="UP000245884"/>
    </source>
</evidence>
<feature type="compositionally biased region" description="Polar residues" evidence="1">
    <location>
        <begin position="1"/>
        <end position="11"/>
    </location>
</feature>
<protein>
    <recommendedName>
        <fullName evidence="4">WW domain-containing protein</fullName>
    </recommendedName>
</protein>
<feature type="region of interest" description="Disordered" evidence="1">
    <location>
        <begin position="105"/>
        <end position="176"/>
    </location>
</feature>
<feature type="compositionally biased region" description="Basic and acidic residues" evidence="1">
    <location>
        <begin position="138"/>
        <end position="157"/>
    </location>
</feature>
<name>A0A316UYF8_9BASI</name>
<evidence type="ECO:0000256" key="1">
    <source>
        <dbReference type="SAM" id="MobiDB-lite"/>
    </source>
</evidence>
<accession>A0A316UYF8</accession>
<keyword evidence="3" id="KW-1185">Reference proteome</keyword>
<evidence type="ECO:0000313" key="2">
    <source>
        <dbReference type="EMBL" id="PWN30330.1"/>
    </source>
</evidence>
<evidence type="ECO:0008006" key="4">
    <source>
        <dbReference type="Google" id="ProtNLM"/>
    </source>
</evidence>
<organism evidence="2 3">
    <name type="scientific">Jaminaea rosea</name>
    <dbReference type="NCBI Taxonomy" id="1569628"/>
    <lineage>
        <taxon>Eukaryota</taxon>
        <taxon>Fungi</taxon>
        <taxon>Dikarya</taxon>
        <taxon>Basidiomycota</taxon>
        <taxon>Ustilaginomycotina</taxon>
        <taxon>Exobasidiomycetes</taxon>
        <taxon>Microstromatales</taxon>
        <taxon>Microstromatales incertae sedis</taxon>
        <taxon>Jaminaea</taxon>
    </lineage>
</organism>
<dbReference type="STRING" id="1569628.A0A316UYF8"/>
<gene>
    <name evidence="2" type="ORF">BDZ90DRAFT_229348</name>
</gene>
<feature type="compositionally biased region" description="Low complexity" evidence="1">
    <location>
        <begin position="28"/>
        <end position="44"/>
    </location>
</feature>
<dbReference type="RefSeq" id="XP_025364942.1">
    <property type="nucleotide sequence ID" value="XM_025505020.1"/>
</dbReference>
<dbReference type="Proteomes" id="UP000245884">
    <property type="component" value="Unassembled WGS sequence"/>
</dbReference>
<dbReference type="EMBL" id="KZ819662">
    <property type="protein sequence ID" value="PWN30330.1"/>
    <property type="molecule type" value="Genomic_DNA"/>
</dbReference>